<dbReference type="Pfam" id="PF00295">
    <property type="entry name" value="Glyco_hydro_28"/>
    <property type="match status" value="1"/>
</dbReference>
<evidence type="ECO:0000256" key="3">
    <source>
        <dbReference type="ARBA" id="ARBA00023295"/>
    </source>
</evidence>
<dbReference type="InterPro" id="IPR011050">
    <property type="entry name" value="Pectin_lyase_fold/virulence"/>
</dbReference>
<organism evidence="6 7">
    <name type="scientific">Christiangramia fulva</name>
    <dbReference type="NCBI Taxonomy" id="2126553"/>
    <lineage>
        <taxon>Bacteria</taxon>
        <taxon>Pseudomonadati</taxon>
        <taxon>Bacteroidota</taxon>
        <taxon>Flavobacteriia</taxon>
        <taxon>Flavobacteriales</taxon>
        <taxon>Flavobacteriaceae</taxon>
        <taxon>Christiangramia</taxon>
    </lineage>
</organism>
<evidence type="ECO:0000256" key="1">
    <source>
        <dbReference type="ARBA" id="ARBA00008834"/>
    </source>
</evidence>
<dbReference type="AlphaFoldDB" id="A0A2R3Z5U9"/>
<sequence>MKPFSFSIIIIALVAVFSSCKDQDSRIAAKDTVVAKDSIWQRADEIVQNIAIPSFPDKTFNITDFGAKAGGEVDNTEAFRKAIAECVAQGGGMVLVPQGKFLTGPIHLKSNVNLHLQEGAEVLFTTDKDAYLPVVHSSYEGVELMNYSPLIYAYGEKNVAVTGKGIFNGQADNKNWWPWAGKDTYGHKDGEPSQNDENNLPTLRNMNEKGVPVSDRVFGKGHQIRPSFFEAFECENVLVKGVTFTNAPFWILHPIKSENVTIDGVTVNSHGPNNDGCDPEYSKYVHITNCVFNTGDDCIAIKSGRNEDGRRVAIPSENIVIENCIMKDGHGGVVIGSEISAGVLNVFVRNCKMNSPELERAIRIKTNTKRGGTIRNIYVKNLEVGEVKEAVLKINTHYGIYDNQEGEFMPVIRNIRLEDVNVEKGGKFGILITGREESPVKGVSLKNVTIKGAETPVSIEHSEPIKYENTTINGKKY</sequence>
<evidence type="ECO:0000259" key="5">
    <source>
        <dbReference type="Pfam" id="PF12708"/>
    </source>
</evidence>
<dbReference type="OrthoDB" id="9795222at2"/>
<dbReference type="Proteomes" id="UP000241507">
    <property type="component" value="Chromosome"/>
</dbReference>
<dbReference type="EMBL" id="CP028136">
    <property type="protein sequence ID" value="AVR45657.1"/>
    <property type="molecule type" value="Genomic_DNA"/>
</dbReference>
<dbReference type="PROSITE" id="PS00502">
    <property type="entry name" value="POLYGALACTURONASE"/>
    <property type="match status" value="1"/>
</dbReference>
<dbReference type="InterPro" id="IPR024535">
    <property type="entry name" value="RHGA/B-epi-like_pectate_lyase"/>
</dbReference>
<dbReference type="PANTHER" id="PTHR31339">
    <property type="entry name" value="PECTIN LYASE-RELATED"/>
    <property type="match status" value="1"/>
</dbReference>
<dbReference type="Pfam" id="PF12708">
    <property type="entry name" value="Pect-lyase_RHGA_epim"/>
    <property type="match status" value="1"/>
</dbReference>
<evidence type="ECO:0000313" key="6">
    <source>
        <dbReference type="EMBL" id="AVR45657.1"/>
    </source>
</evidence>
<dbReference type="InterPro" id="IPR000743">
    <property type="entry name" value="Glyco_hydro_28"/>
</dbReference>
<dbReference type="RefSeq" id="WP_107012434.1">
    <property type="nucleotide sequence ID" value="NZ_CP028136.1"/>
</dbReference>
<dbReference type="PANTHER" id="PTHR31339:SF9">
    <property type="entry name" value="PLASMIN AND FIBRONECTIN-BINDING PROTEIN A"/>
    <property type="match status" value="1"/>
</dbReference>
<evidence type="ECO:0000313" key="7">
    <source>
        <dbReference type="Proteomes" id="UP000241507"/>
    </source>
</evidence>
<evidence type="ECO:0000256" key="4">
    <source>
        <dbReference type="RuleBase" id="RU361169"/>
    </source>
</evidence>
<dbReference type="GO" id="GO:0005975">
    <property type="term" value="P:carbohydrate metabolic process"/>
    <property type="evidence" value="ECO:0007669"/>
    <property type="project" value="InterPro"/>
</dbReference>
<dbReference type="SUPFAM" id="SSF51126">
    <property type="entry name" value="Pectin lyase-like"/>
    <property type="match status" value="1"/>
</dbReference>
<dbReference type="InterPro" id="IPR012334">
    <property type="entry name" value="Pectin_lyas_fold"/>
</dbReference>
<dbReference type="SMART" id="SM00710">
    <property type="entry name" value="PbH1"/>
    <property type="match status" value="7"/>
</dbReference>
<dbReference type="PROSITE" id="PS51257">
    <property type="entry name" value="PROKAR_LIPOPROTEIN"/>
    <property type="match status" value="1"/>
</dbReference>
<dbReference type="InterPro" id="IPR051801">
    <property type="entry name" value="GH28_Enzymes"/>
</dbReference>
<reference evidence="7" key="1">
    <citation type="submission" date="2018-03" db="EMBL/GenBank/DDBJ databases">
        <title>Gramella fulva sp. nov., isolated from a dry surface of tidal flat.</title>
        <authorList>
            <person name="Hwang S.H."/>
            <person name="Hwang W.M."/>
            <person name="Kang K."/>
            <person name="Ahn T.-Y."/>
        </authorList>
    </citation>
    <scope>NUCLEOTIDE SEQUENCE [LARGE SCALE GENOMIC DNA]</scope>
    <source>
        <strain evidence="7">SH35</strain>
    </source>
</reference>
<dbReference type="GO" id="GO:0004650">
    <property type="term" value="F:polygalacturonase activity"/>
    <property type="evidence" value="ECO:0007669"/>
    <property type="project" value="InterPro"/>
</dbReference>
<feature type="domain" description="Rhamnogalacturonase A/B/Epimerase-like pectate lyase" evidence="5">
    <location>
        <begin position="60"/>
        <end position="114"/>
    </location>
</feature>
<evidence type="ECO:0000256" key="2">
    <source>
        <dbReference type="ARBA" id="ARBA00022801"/>
    </source>
</evidence>
<keyword evidence="7" id="KW-1185">Reference proteome</keyword>
<accession>A0A2R3Z5U9</accession>
<keyword evidence="3 4" id="KW-0326">Glycosidase</keyword>
<dbReference type="KEGG" id="grs:C7S20_10505"/>
<gene>
    <name evidence="6" type="ORF">C7S20_10505</name>
</gene>
<keyword evidence="2 4" id="KW-0378">Hydrolase</keyword>
<proteinExistence type="inferred from homology"/>
<name>A0A2R3Z5U9_9FLAO</name>
<protein>
    <submittedName>
        <fullName evidence="6">Glycoside hydrolase</fullName>
    </submittedName>
</protein>
<dbReference type="InterPro" id="IPR006626">
    <property type="entry name" value="PbH1"/>
</dbReference>
<dbReference type="Gene3D" id="2.160.20.10">
    <property type="entry name" value="Single-stranded right-handed beta-helix, Pectin lyase-like"/>
    <property type="match status" value="1"/>
</dbReference>
<comment type="similarity">
    <text evidence="1 4">Belongs to the glycosyl hydrolase 28 family.</text>
</comment>